<name>A0ABS5S921_9FLAO</name>
<organism evidence="2 3">
    <name type="scientific">Aequorivita echinoideorum</name>
    <dbReference type="NCBI Taxonomy" id="1549647"/>
    <lineage>
        <taxon>Bacteria</taxon>
        <taxon>Pseudomonadati</taxon>
        <taxon>Bacteroidota</taxon>
        <taxon>Flavobacteriia</taxon>
        <taxon>Flavobacteriales</taxon>
        <taxon>Flavobacteriaceae</taxon>
        <taxon>Aequorivita</taxon>
    </lineage>
</organism>
<feature type="compositionally biased region" description="Basic and acidic residues" evidence="1">
    <location>
        <begin position="46"/>
        <end position="61"/>
    </location>
</feature>
<evidence type="ECO:0000313" key="3">
    <source>
        <dbReference type="Proteomes" id="UP001297092"/>
    </source>
</evidence>
<dbReference type="EMBL" id="JAHCTB010000004">
    <property type="protein sequence ID" value="MBT0608380.1"/>
    <property type="molecule type" value="Genomic_DNA"/>
</dbReference>
<sequence length="147" mass="17334">MIGFMATLMACGGTQSTPTEVQSKDRGRSNKQSNTSNQSRNNAAIESREAMLEKNNNDEAQAMREEMQAEMMHKMFTDIKMDEEQIANFQEQWNSEIDMRNSNPDVQPITTFERIEIQDRIMKEMLRDEQFEQYQLWVRENADYFND</sequence>
<gene>
    <name evidence="2" type="ORF">KIV10_09315</name>
</gene>
<dbReference type="RefSeq" id="WP_214113254.1">
    <property type="nucleotide sequence ID" value="NZ_JAHCTB010000004.1"/>
</dbReference>
<protein>
    <submittedName>
        <fullName evidence="2">Uncharacterized protein</fullName>
    </submittedName>
</protein>
<feature type="compositionally biased region" description="Polar residues" evidence="1">
    <location>
        <begin position="30"/>
        <end position="44"/>
    </location>
</feature>
<accession>A0ABS5S921</accession>
<proteinExistence type="predicted"/>
<dbReference type="Proteomes" id="UP001297092">
    <property type="component" value="Unassembled WGS sequence"/>
</dbReference>
<keyword evidence="3" id="KW-1185">Reference proteome</keyword>
<comment type="caution">
    <text evidence="2">The sequence shown here is derived from an EMBL/GenBank/DDBJ whole genome shotgun (WGS) entry which is preliminary data.</text>
</comment>
<evidence type="ECO:0000256" key="1">
    <source>
        <dbReference type="SAM" id="MobiDB-lite"/>
    </source>
</evidence>
<reference evidence="2 3" key="1">
    <citation type="submission" date="2021-05" db="EMBL/GenBank/DDBJ databases">
        <title>Aequorivita echinoideorum JCM 30378 genome.</title>
        <authorList>
            <person name="Zhang H."/>
            <person name="Li C."/>
        </authorList>
    </citation>
    <scope>NUCLEOTIDE SEQUENCE [LARGE SCALE GENOMIC DNA]</scope>
    <source>
        <strain evidence="2 3">JCM30378</strain>
    </source>
</reference>
<feature type="region of interest" description="Disordered" evidence="1">
    <location>
        <begin position="13"/>
        <end position="61"/>
    </location>
</feature>
<evidence type="ECO:0000313" key="2">
    <source>
        <dbReference type="EMBL" id="MBT0608380.1"/>
    </source>
</evidence>